<accession>A0A0M3KKK0</accession>
<evidence type="ECO:0000313" key="3">
    <source>
        <dbReference type="WBParaSite" id="ASIM_0002153101-mRNA-1"/>
    </source>
</evidence>
<evidence type="ECO:0000313" key="2">
    <source>
        <dbReference type="Proteomes" id="UP000267096"/>
    </source>
</evidence>
<dbReference type="Proteomes" id="UP000267096">
    <property type="component" value="Unassembled WGS sequence"/>
</dbReference>
<sequence length="39" mass="4670">MFFSRFSEREKKEIAIEDVILEEFVELLNVVYPSHKPIS</sequence>
<proteinExistence type="predicted"/>
<gene>
    <name evidence="1" type="ORF">ASIM_LOCUS20898</name>
</gene>
<dbReference type="OrthoDB" id="409824at2759"/>
<dbReference type="AlphaFoldDB" id="A0A0M3KKK0"/>
<protein>
    <submittedName>
        <fullName evidence="3">BTB domain-containing protein</fullName>
    </submittedName>
</protein>
<keyword evidence="2" id="KW-1185">Reference proteome</keyword>
<organism evidence="3">
    <name type="scientific">Anisakis simplex</name>
    <name type="common">Herring worm</name>
    <dbReference type="NCBI Taxonomy" id="6269"/>
    <lineage>
        <taxon>Eukaryota</taxon>
        <taxon>Metazoa</taxon>
        <taxon>Ecdysozoa</taxon>
        <taxon>Nematoda</taxon>
        <taxon>Chromadorea</taxon>
        <taxon>Rhabditida</taxon>
        <taxon>Spirurina</taxon>
        <taxon>Ascaridomorpha</taxon>
        <taxon>Ascaridoidea</taxon>
        <taxon>Anisakidae</taxon>
        <taxon>Anisakis</taxon>
        <taxon>Anisakis simplex complex</taxon>
    </lineage>
</organism>
<dbReference type="WBParaSite" id="ASIM_0002153101-mRNA-1">
    <property type="protein sequence ID" value="ASIM_0002153101-mRNA-1"/>
    <property type="gene ID" value="ASIM_0002153101"/>
</dbReference>
<reference evidence="3" key="1">
    <citation type="submission" date="2017-02" db="UniProtKB">
        <authorList>
            <consortium name="WormBaseParasite"/>
        </authorList>
    </citation>
    <scope>IDENTIFICATION</scope>
</reference>
<dbReference type="EMBL" id="UYRR01041257">
    <property type="protein sequence ID" value="VDK80849.1"/>
    <property type="molecule type" value="Genomic_DNA"/>
</dbReference>
<reference evidence="1 2" key="2">
    <citation type="submission" date="2018-11" db="EMBL/GenBank/DDBJ databases">
        <authorList>
            <consortium name="Pathogen Informatics"/>
        </authorList>
    </citation>
    <scope>NUCLEOTIDE SEQUENCE [LARGE SCALE GENOMIC DNA]</scope>
</reference>
<evidence type="ECO:0000313" key="1">
    <source>
        <dbReference type="EMBL" id="VDK80849.1"/>
    </source>
</evidence>
<name>A0A0M3KKK0_ANISI</name>